<evidence type="ECO:0000313" key="1">
    <source>
        <dbReference type="EMBL" id="KKK63708.1"/>
    </source>
</evidence>
<comment type="caution">
    <text evidence="1">The sequence shown here is derived from an EMBL/GenBank/DDBJ whole genome shotgun (WGS) entry which is preliminary data.</text>
</comment>
<dbReference type="AlphaFoldDB" id="A0A0F8X4C1"/>
<organism evidence="1">
    <name type="scientific">marine sediment metagenome</name>
    <dbReference type="NCBI Taxonomy" id="412755"/>
    <lineage>
        <taxon>unclassified sequences</taxon>
        <taxon>metagenomes</taxon>
        <taxon>ecological metagenomes</taxon>
    </lineage>
</organism>
<sequence>IAAITLTMMDELYARRHNRWDMIYQMFGFSTADEAHAAGKSVEMRWLTGEAILRSEAPKEAEGETAEPSE</sequence>
<protein>
    <submittedName>
        <fullName evidence="1">Uncharacterized protein</fullName>
    </submittedName>
</protein>
<accession>A0A0F8X4C1</accession>
<gene>
    <name evidence="1" type="ORF">LCGC14_2991530</name>
</gene>
<dbReference type="EMBL" id="LAZR01061369">
    <property type="protein sequence ID" value="KKK63708.1"/>
    <property type="molecule type" value="Genomic_DNA"/>
</dbReference>
<reference evidence="1" key="1">
    <citation type="journal article" date="2015" name="Nature">
        <title>Complex archaea that bridge the gap between prokaryotes and eukaryotes.</title>
        <authorList>
            <person name="Spang A."/>
            <person name="Saw J.H."/>
            <person name="Jorgensen S.L."/>
            <person name="Zaremba-Niedzwiedzka K."/>
            <person name="Martijn J."/>
            <person name="Lind A.E."/>
            <person name="van Eijk R."/>
            <person name="Schleper C."/>
            <person name="Guy L."/>
            <person name="Ettema T.J."/>
        </authorList>
    </citation>
    <scope>NUCLEOTIDE SEQUENCE</scope>
</reference>
<proteinExistence type="predicted"/>
<feature type="non-terminal residue" evidence="1">
    <location>
        <position position="1"/>
    </location>
</feature>
<name>A0A0F8X4C1_9ZZZZ</name>